<proteinExistence type="predicted"/>
<dbReference type="Pfam" id="PF06985">
    <property type="entry name" value="HET"/>
    <property type="match status" value="1"/>
</dbReference>
<protein>
    <recommendedName>
        <fullName evidence="5">Heterokaryon incompatibility domain-containing protein</fullName>
    </recommendedName>
</protein>
<feature type="domain" description="Heterokaryon incompatibility" evidence="1">
    <location>
        <begin position="22"/>
        <end position="103"/>
    </location>
</feature>
<evidence type="ECO:0000313" key="4">
    <source>
        <dbReference type="Proteomes" id="UP001172159"/>
    </source>
</evidence>
<gene>
    <name evidence="3" type="ORF">B0T21DRAFT_380738</name>
</gene>
<evidence type="ECO:0008006" key="5">
    <source>
        <dbReference type="Google" id="ProtNLM"/>
    </source>
</evidence>
<dbReference type="AlphaFoldDB" id="A0AA40ES45"/>
<keyword evidence="4" id="KW-1185">Reference proteome</keyword>
<dbReference type="Proteomes" id="UP001172159">
    <property type="component" value="Unassembled WGS sequence"/>
</dbReference>
<evidence type="ECO:0000259" key="1">
    <source>
        <dbReference type="Pfam" id="PF06985"/>
    </source>
</evidence>
<evidence type="ECO:0000313" key="3">
    <source>
        <dbReference type="EMBL" id="KAK0744484.1"/>
    </source>
</evidence>
<dbReference type="InterPro" id="IPR010730">
    <property type="entry name" value="HET"/>
</dbReference>
<dbReference type="Pfam" id="PF26640">
    <property type="entry name" value="DUF8212"/>
    <property type="match status" value="1"/>
</dbReference>
<name>A0AA40ES45_9PEZI</name>
<dbReference type="PANTHER" id="PTHR10622:SF10">
    <property type="entry name" value="HET DOMAIN-CONTAINING PROTEIN"/>
    <property type="match status" value="1"/>
</dbReference>
<reference evidence="3" key="1">
    <citation type="submission" date="2023-06" db="EMBL/GenBank/DDBJ databases">
        <title>Genome-scale phylogeny and comparative genomics of the fungal order Sordariales.</title>
        <authorList>
            <consortium name="Lawrence Berkeley National Laboratory"/>
            <person name="Hensen N."/>
            <person name="Bonometti L."/>
            <person name="Westerberg I."/>
            <person name="Brannstrom I.O."/>
            <person name="Guillou S."/>
            <person name="Cros-Aarteil S."/>
            <person name="Calhoun S."/>
            <person name="Haridas S."/>
            <person name="Kuo A."/>
            <person name="Mondo S."/>
            <person name="Pangilinan J."/>
            <person name="Riley R."/>
            <person name="Labutti K."/>
            <person name="Andreopoulos B."/>
            <person name="Lipzen A."/>
            <person name="Chen C."/>
            <person name="Yanf M."/>
            <person name="Daum C."/>
            <person name="Ng V."/>
            <person name="Clum A."/>
            <person name="Steindorff A."/>
            <person name="Ohm R."/>
            <person name="Martin F."/>
            <person name="Silar P."/>
            <person name="Natvig D."/>
            <person name="Lalanne C."/>
            <person name="Gautier V."/>
            <person name="Ament-Velasquez S.L."/>
            <person name="Kruys A."/>
            <person name="Hutchinson M.I."/>
            <person name="Powell A.J."/>
            <person name="Barry K."/>
            <person name="Miller A.N."/>
            <person name="Grigoriev I.V."/>
            <person name="Debuchy R."/>
            <person name="Gladieux P."/>
            <person name="Thoren M.H."/>
            <person name="Johannesson H."/>
        </authorList>
    </citation>
    <scope>NUCLEOTIDE SEQUENCE</scope>
    <source>
        <strain evidence="3">CBS 540.89</strain>
    </source>
</reference>
<dbReference type="InterPro" id="IPR058525">
    <property type="entry name" value="DUF8212"/>
</dbReference>
<dbReference type="EMBL" id="JAUKTV010000002">
    <property type="protein sequence ID" value="KAK0744484.1"/>
    <property type="molecule type" value="Genomic_DNA"/>
</dbReference>
<evidence type="ECO:0000259" key="2">
    <source>
        <dbReference type="Pfam" id="PF26640"/>
    </source>
</evidence>
<organism evidence="3 4">
    <name type="scientific">Apiosordaria backusii</name>
    <dbReference type="NCBI Taxonomy" id="314023"/>
    <lineage>
        <taxon>Eukaryota</taxon>
        <taxon>Fungi</taxon>
        <taxon>Dikarya</taxon>
        <taxon>Ascomycota</taxon>
        <taxon>Pezizomycotina</taxon>
        <taxon>Sordariomycetes</taxon>
        <taxon>Sordariomycetidae</taxon>
        <taxon>Sordariales</taxon>
        <taxon>Lasiosphaeriaceae</taxon>
        <taxon>Apiosordaria</taxon>
    </lineage>
</organism>
<dbReference type="PANTHER" id="PTHR10622">
    <property type="entry name" value="HET DOMAIN-CONTAINING PROTEIN"/>
    <property type="match status" value="1"/>
</dbReference>
<comment type="caution">
    <text evidence="3">The sequence shown here is derived from an EMBL/GenBank/DDBJ whole genome shotgun (WGS) entry which is preliminary data.</text>
</comment>
<sequence length="155" mass="17882">MRFIECATLKLKELGGHRIPPYAILSHTWEEQETLFGDDLERINQDTSSNGRTCKIIKTCEVALWDGFHYLWVDTYCIDKGSSAELTEATNSMYKWYQSSGRCYDIAYCLLGIFEINMPLTYGEGAKAFRQLQEEIIQETNDLTLFAWEAEHSTV</sequence>
<accession>A0AA40ES45</accession>
<feature type="domain" description="DUF8212" evidence="2">
    <location>
        <begin position="127"/>
        <end position="150"/>
    </location>
</feature>